<proteinExistence type="predicted"/>
<keyword evidence="2" id="KW-0472">Membrane</keyword>
<dbReference type="PANTHER" id="PTHR46274:SF9">
    <property type="entry name" value="PHOSPHATIDYLGLYCEROPHOSPHATE PHOSPHATASE PTPMT1"/>
    <property type="match status" value="1"/>
</dbReference>
<dbReference type="InterPro" id="IPR016130">
    <property type="entry name" value="Tyr_Pase_AS"/>
</dbReference>
<dbReference type="EMBL" id="JBJUIK010000017">
    <property type="protein sequence ID" value="KAL3497547.1"/>
    <property type="molecule type" value="Genomic_DNA"/>
</dbReference>
<dbReference type="SUPFAM" id="SSF52799">
    <property type="entry name" value="(Phosphotyrosine protein) phosphatases II"/>
    <property type="match status" value="1"/>
</dbReference>
<dbReference type="Pfam" id="PF00782">
    <property type="entry name" value="DSPc"/>
    <property type="match status" value="1"/>
</dbReference>
<keyword evidence="2" id="KW-1133">Transmembrane helix</keyword>
<dbReference type="PANTHER" id="PTHR46274">
    <property type="entry name" value="PHOSPHATIDYLINOSITOL PHOSPHATASE"/>
    <property type="match status" value="1"/>
</dbReference>
<feature type="compositionally biased region" description="Basic and acidic residues" evidence="1">
    <location>
        <begin position="1"/>
        <end position="16"/>
    </location>
</feature>
<evidence type="ECO:0000259" key="3">
    <source>
        <dbReference type="PROSITE" id="PS50056"/>
    </source>
</evidence>
<keyword evidence="5" id="KW-1185">Reference proteome</keyword>
<dbReference type="FunFam" id="3.90.190.10:FF:000157">
    <property type="entry name" value="Protein-tyrosine phosphatase"/>
    <property type="match status" value="1"/>
</dbReference>
<evidence type="ECO:0000256" key="2">
    <source>
        <dbReference type="SAM" id="Phobius"/>
    </source>
</evidence>
<evidence type="ECO:0000313" key="5">
    <source>
        <dbReference type="Proteomes" id="UP001630127"/>
    </source>
</evidence>
<dbReference type="InterPro" id="IPR029021">
    <property type="entry name" value="Prot-tyrosine_phosphatase-like"/>
</dbReference>
<dbReference type="GO" id="GO:0016787">
    <property type="term" value="F:hydrolase activity"/>
    <property type="evidence" value="ECO:0007669"/>
    <property type="project" value="UniProtKB-ARBA"/>
</dbReference>
<dbReference type="Gene3D" id="3.90.190.10">
    <property type="entry name" value="Protein tyrosine phosphatase superfamily"/>
    <property type="match status" value="1"/>
</dbReference>
<dbReference type="AlphaFoldDB" id="A0ABD2XRL5"/>
<sequence>MRIEGLNEEDGLRTEERPEEEDESAGGSRKDGMAVWNTKRVLGGAGARALFYSTLVYNIVRNKIQAEFRWWDWIEEFVLLGAVPFRSDVGQLKNLGVGAVITLNGPYETLAPTSLYQASGIHHLVLPTRDYLFAQSMGDICQAVDFIHEHASSGQRTYIHCKAGWGRSTTIVVLLCVIWLSIRG</sequence>
<feature type="region of interest" description="Disordered" evidence="1">
    <location>
        <begin position="1"/>
        <end position="31"/>
    </location>
</feature>
<evidence type="ECO:0000256" key="1">
    <source>
        <dbReference type="SAM" id="MobiDB-lite"/>
    </source>
</evidence>
<dbReference type="InterPro" id="IPR000340">
    <property type="entry name" value="Dual-sp_phosphatase_cat-dom"/>
</dbReference>
<dbReference type="PROSITE" id="PS00383">
    <property type="entry name" value="TYR_PHOSPHATASE_1"/>
    <property type="match status" value="1"/>
</dbReference>
<feature type="transmembrane region" description="Helical" evidence="2">
    <location>
        <begin position="164"/>
        <end position="182"/>
    </location>
</feature>
<comment type="caution">
    <text evidence="4">The sequence shown here is derived from an EMBL/GenBank/DDBJ whole genome shotgun (WGS) entry which is preliminary data.</text>
</comment>
<feature type="domain" description="Tyrosine specific protein phosphatases" evidence="3">
    <location>
        <begin position="138"/>
        <end position="184"/>
    </location>
</feature>
<gene>
    <name evidence="4" type="ORF">ACH5RR_040279</name>
</gene>
<evidence type="ECO:0000313" key="4">
    <source>
        <dbReference type="EMBL" id="KAL3497547.1"/>
    </source>
</evidence>
<accession>A0ABD2XRL5</accession>
<keyword evidence="2" id="KW-0812">Transmembrane</keyword>
<reference evidence="4 5" key="1">
    <citation type="submission" date="2024-11" db="EMBL/GenBank/DDBJ databases">
        <title>A near-complete genome assembly of Cinchona calisaya.</title>
        <authorList>
            <person name="Lian D.C."/>
            <person name="Zhao X.W."/>
            <person name="Wei L."/>
        </authorList>
    </citation>
    <scope>NUCLEOTIDE SEQUENCE [LARGE SCALE GENOMIC DNA]</scope>
    <source>
        <tissue evidence="4">Nenye</tissue>
    </source>
</reference>
<dbReference type="PROSITE" id="PS50056">
    <property type="entry name" value="TYR_PHOSPHATASE_2"/>
    <property type="match status" value="1"/>
</dbReference>
<protein>
    <recommendedName>
        <fullName evidence="3">Tyrosine specific protein phosphatases domain-containing protein</fullName>
    </recommendedName>
</protein>
<dbReference type="Proteomes" id="UP001630127">
    <property type="component" value="Unassembled WGS sequence"/>
</dbReference>
<name>A0ABD2XRL5_9GENT</name>
<dbReference type="InterPro" id="IPR000387">
    <property type="entry name" value="Tyr_Pase_dom"/>
</dbReference>
<organism evidence="4 5">
    <name type="scientific">Cinchona calisaya</name>
    <dbReference type="NCBI Taxonomy" id="153742"/>
    <lineage>
        <taxon>Eukaryota</taxon>
        <taxon>Viridiplantae</taxon>
        <taxon>Streptophyta</taxon>
        <taxon>Embryophyta</taxon>
        <taxon>Tracheophyta</taxon>
        <taxon>Spermatophyta</taxon>
        <taxon>Magnoliopsida</taxon>
        <taxon>eudicotyledons</taxon>
        <taxon>Gunneridae</taxon>
        <taxon>Pentapetalae</taxon>
        <taxon>asterids</taxon>
        <taxon>lamiids</taxon>
        <taxon>Gentianales</taxon>
        <taxon>Rubiaceae</taxon>
        <taxon>Cinchonoideae</taxon>
        <taxon>Cinchoneae</taxon>
        <taxon>Cinchona</taxon>
    </lineage>
</organism>